<comment type="caution">
    <text evidence="2">The sequence shown here is derived from an EMBL/GenBank/DDBJ whole genome shotgun (WGS) entry which is preliminary data.</text>
</comment>
<gene>
    <name evidence="2" type="ORF">PLOB_00030968</name>
</gene>
<evidence type="ECO:0008006" key="4">
    <source>
        <dbReference type="Google" id="ProtNLM"/>
    </source>
</evidence>
<evidence type="ECO:0000256" key="1">
    <source>
        <dbReference type="ARBA" id="ARBA00005361"/>
    </source>
</evidence>
<dbReference type="PANTHER" id="PTHR21255">
    <property type="entry name" value="T-COMPLEX-ASSOCIATED-TESTIS-EXPRESSED 1/ DYNEIN LIGHT CHAIN"/>
    <property type="match status" value="1"/>
</dbReference>
<dbReference type="CDD" id="cd21451">
    <property type="entry name" value="DLC-like_TCTEX1D"/>
    <property type="match status" value="1"/>
</dbReference>
<accession>A0ABN8MUR2</accession>
<dbReference type="EMBL" id="CALNXK010000004">
    <property type="protein sequence ID" value="CAH3036423.1"/>
    <property type="molecule type" value="Genomic_DNA"/>
</dbReference>
<evidence type="ECO:0000313" key="2">
    <source>
        <dbReference type="EMBL" id="CAH3036423.1"/>
    </source>
</evidence>
<dbReference type="Pfam" id="PF03645">
    <property type="entry name" value="Tctex-1"/>
    <property type="match status" value="1"/>
</dbReference>
<proteinExistence type="inferred from homology"/>
<keyword evidence="3" id="KW-1185">Reference proteome</keyword>
<evidence type="ECO:0000313" key="3">
    <source>
        <dbReference type="Proteomes" id="UP001159405"/>
    </source>
</evidence>
<comment type="similarity">
    <text evidence="1">Belongs to the dynein light chain Tctex-type family.</text>
</comment>
<organism evidence="2 3">
    <name type="scientific">Porites lobata</name>
    <dbReference type="NCBI Taxonomy" id="104759"/>
    <lineage>
        <taxon>Eukaryota</taxon>
        <taxon>Metazoa</taxon>
        <taxon>Cnidaria</taxon>
        <taxon>Anthozoa</taxon>
        <taxon>Hexacorallia</taxon>
        <taxon>Scleractinia</taxon>
        <taxon>Fungiina</taxon>
        <taxon>Poritidae</taxon>
        <taxon>Porites</taxon>
    </lineage>
</organism>
<dbReference type="InterPro" id="IPR005334">
    <property type="entry name" value="Tctex-1-like"/>
</dbReference>
<dbReference type="Gene3D" id="3.30.1140.40">
    <property type="entry name" value="Tctex-1"/>
    <property type="match status" value="1"/>
</dbReference>
<sequence>MNAKPGSSPVSRLRGLNKSVGGLVRPKLRRVHTANTEKELLKTVNGATFAGMADDFNLRETTHFQEESRCISTVNVPSFKLRASTRQGFDGKGSALSRGAETETVDKQTSFNKESQNCGLDYRDFKTRVIHSRIRELIRQILLSHLDKWEFNPVICGEKCRKISKAIENDVKLLFSARYKITALVYIGAIRDRGIELSSQCVWNPSTDSFSMATFTNDSLHATGIVFATLFSD</sequence>
<dbReference type="Proteomes" id="UP001159405">
    <property type="component" value="Unassembled WGS sequence"/>
</dbReference>
<dbReference type="InterPro" id="IPR038586">
    <property type="entry name" value="Tctex-1-like_sf"/>
</dbReference>
<protein>
    <recommendedName>
        <fullName evidence="4">Tctex1 domain-containing protein 1</fullName>
    </recommendedName>
</protein>
<name>A0ABN8MUR2_9CNID</name>
<reference evidence="2 3" key="1">
    <citation type="submission" date="2022-05" db="EMBL/GenBank/DDBJ databases">
        <authorList>
            <consortium name="Genoscope - CEA"/>
            <person name="William W."/>
        </authorList>
    </citation>
    <scope>NUCLEOTIDE SEQUENCE [LARGE SCALE GENOMIC DNA]</scope>
</reference>
<dbReference type="PANTHER" id="PTHR21255:SF65">
    <property type="entry name" value="TCTEX1 DOMAIN-CONTAINING PROTEIN 2"/>
    <property type="match status" value="1"/>
</dbReference>